<dbReference type="PANTHER" id="PTHR23416">
    <property type="entry name" value="SIALIC ACID SYNTHASE-RELATED"/>
    <property type="match status" value="1"/>
</dbReference>
<dbReference type="Gene3D" id="2.160.10.10">
    <property type="entry name" value="Hexapeptide repeat proteins"/>
    <property type="match status" value="1"/>
</dbReference>
<dbReference type="EMBL" id="JACHXK010000028">
    <property type="protein sequence ID" value="MBB3114250.1"/>
    <property type="molecule type" value="Genomic_DNA"/>
</dbReference>
<dbReference type="InterPro" id="IPR011004">
    <property type="entry name" value="Trimer_LpxA-like_sf"/>
</dbReference>
<gene>
    <name evidence="3" type="ORF">FHS18_006369</name>
</gene>
<accession>A0A7W5FR82</accession>
<dbReference type="RefSeq" id="WP_183604297.1">
    <property type="nucleotide sequence ID" value="NZ_JACHXK010000028.1"/>
</dbReference>
<keyword evidence="1 3" id="KW-0808">Transferase</keyword>
<dbReference type="InterPro" id="IPR051159">
    <property type="entry name" value="Hexapeptide_acetyltransf"/>
</dbReference>
<keyword evidence="2" id="KW-0677">Repeat</keyword>
<dbReference type="Proteomes" id="UP000570361">
    <property type="component" value="Unassembled WGS sequence"/>
</dbReference>
<sequence length="217" mass="23905">MTNQTVKGLLHRGNNVHFGDSVRITNDRKTWIGHNVNLNHSVELVCHPEGNNNQEIRLKLGDRSFVGSGVILEAYNQIIVEEDVMIAARAYLSDSQHEFSNSLIPPAYQGAEAVDHILTIQRGAWIGHAATVLGNITIGYGSVVGANSVVTFDIPSHCVVAGNPASVLKLYDYSESKWVRPQTDEELLQVLTTRGTFDGYDDKHILEAIKSQAQRES</sequence>
<evidence type="ECO:0000313" key="3">
    <source>
        <dbReference type="EMBL" id="MBB3114250.1"/>
    </source>
</evidence>
<dbReference type="GO" id="GO:0016740">
    <property type="term" value="F:transferase activity"/>
    <property type="evidence" value="ECO:0007669"/>
    <property type="project" value="UniProtKB-KW"/>
</dbReference>
<reference evidence="3 4" key="1">
    <citation type="submission" date="2020-08" db="EMBL/GenBank/DDBJ databases">
        <title>Genomic Encyclopedia of Type Strains, Phase III (KMG-III): the genomes of soil and plant-associated and newly described type strains.</title>
        <authorList>
            <person name="Whitman W."/>
        </authorList>
    </citation>
    <scope>NUCLEOTIDE SEQUENCE [LARGE SCALE GENOMIC DNA]</scope>
    <source>
        <strain evidence="3 4">CECT 5862</strain>
    </source>
</reference>
<evidence type="ECO:0000256" key="2">
    <source>
        <dbReference type="ARBA" id="ARBA00022737"/>
    </source>
</evidence>
<keyword evidence="4" id="KW-1185">Reference proteome</keyword>
<dbReference type="PANTHER" id="PTHR23416:SF78">
    <property type="entry name" value="LIPOPOLYSACCHARIDE BIOSYNTHESIS O-ACETYL TRANSFERASE WBBJ-RELATED"/>
    <property type="match status" value="1"/>
</dbReference>
<organism evidence="3 4">
    <name type="scientific">Paenibacillus phyllosphaerae</name>
    <dbReference type="NCBI Taxonomy" id="274593"/>
    <lineage>
        <taxon>Bacteria</taxon>
        <taxon>Bacillati</taxon>
        <taxon>Bacillota</taxon>
        <taxon>Bacilli</taxon>
        <taxon>Bacillales</taxon>
        <taxon>Paenibacillaceae</taxon>
        <taxon>Paenibacillus</taxon>
    </lineage>
</organism>
<proteinExistence type="predicted"/>
<dbReference type="InterPro" id="IPR018357">
    <property type="entry name" value="Hexapep_transf_CS"/>
</dbReference>
<dbReference type="CDD" id="cd04647">
    <property type="entry name" value="LbH_MAT_like"/>
    <property type="match status" value="1"/>
</dbReference>
<evidence type="ECO:0000313" key="4">
    <source>
        <dbReference type="Proteomes" id="UP000570361"/>
    </source>
</evidence>
<comment type="caution">
    <text evidence="3">The sequence shown here is derived from an EMBL/GenBank/DDBJ whole genome shotgun (WGS) entry which is preliminary data.</text>
</comment>
<dbReference type="PROSITE" id="PS00101">
    <property type="entry name" value="HEXAPEP_TRANSFERASES"/>
    <property type="match status" value="1"/>
</dbReference>
<protein>
    <submittedName>
        <fullName evidence="3">Acetyltransferase-like isoleucine patch superfamily enzyme</fullName>
    </submittedName>
</protein>
<dbReference type="AlphaFoldDB" id="A0A7W5FR82"/>
<name>A0A7W5FR82_9BACL</name>
<evidence type="ECO:0000256" key="1">
    <source>
        <dbReference type="ARBA" id="ARBA00022679"/>
    </source>
</evidence>
<dbReference type="SUPFAM" id="SSF51161">
    <property type="entry name" value="Trimeric LpxA-like enzymes"/>
    <property type="match status" value="1"/>
</dbReference>